<keyword evidence="3" id="KW-1185">Reference proteome</keyword>
<protein>
    <submittedName>
        <fullName evidence="2">NYN domain-containing protein</fullName>
    </submittedName>
</protein>
<dbReference type="OrthoDB" id="9809421at2"/>
<evidence type="ECO:0000259" key="1">
    <source>
        <dbReference type="Pfam" id="PF01936"/>
    </source>
</evidence>
<feature type="domain" description="NYN" evidence="1">
    <location>
        <begin position="3"/>
        <end position="166"/>
    </location>
</feature>
<reference evidence="2 3" key="1">
    <citation type="submission" date="2019-06" db="EMBL/GenBank/DDBJ databases">
        <title>Streptomyces sporangiiformans sp. nov., a novel actinomycete isolated from soil in Mount Song.</title>
        <authorList>
            <person name="Han L."/>
        </authorList>
    </citation>
    <scope>NUCLEOTIDE SEQUENCE [LARGE SCALE GENOMIC DNA]</scope>
    <source>
        <strain evidence="2 3">NEAU-SSA 1</strain>
    </source>
</reference>
<dbReference type="Gene3D" id="3.40.50.1010">
    <property type="entry name" value="5'-nuclease"/>
    <property type="match status" value="1"/>
</dbReference>
<proteinExistence type="predicted"/>
<accession>A0A505DJW0</accession>
<comment type="caution">
    <text evidence="2">The sequence shown here is derived from an EMBL/GenBank/DDBJ whole genome shotgun (WGS) entry which is preliminary data.</text>
</comment>
<dbReference type="InterPro" id="IPR047140">
    <property type="entry name" value="LabA"/>
</dbReference>
<dbReference type="PANTHER" id="PTHR35458:SF8">
    <property type="entry name" value="SLR0650 PROTEIN"/>
    <property type="match status" value="1"/>
</dbReference>
<dbReference type="GO" id="GO:0004540">
    <property type="term" value="F:RNA nuclease activity"/>
    <property type="evidence" value="ECO:0007669"/>
    <property type="project" value="InterPro"/>
</dbReference>
<dbReference type="Proteomes" id="UP000317378">
    <property type="component" value="Unassembled WGS sequence"/>
</dbReference>
<dbReference type="RefSeq" id="WP_119103353.1">
    <property type="nucleotide sequence ID" value="NZ_QXMJ01000166.1"/>
</dbReference>
<dbReference type="Pfam" id="PF01936">
    <property type="entry name" value="NYN"/>
    <property type="match status" value="1"/>
</dbReference>
<dbReference type="EMBL" id="VCHX02000166">
    <property type="protein sequence ID" value="TPQ18969.1"/>
    <property type="molecule type" value="Genomic_DNA"/>
</dbReference>
<evidence type="ECO:0000313" key="2">
    <source>
        <dbReference type="EMBL" id="TPQ18969.1"/>
    </source>
</evidence>
<sequence>MGRTAVLVDGFNLYHGMKKQRGRRYLWLDHVGLASRLRPRDQIVDVRYFTATVLDDVGAAGRQQTYLQALKAQHPGLLTIVEGRYQRKCMHCRACGADWTSYEEKETDVNIAVALMEIAASAEIDTVLVVSADSDLCPAVRSARTVNPQLTIVPAFPPHRRSGELRALLPSAFTISETKLRQSQLPPVVRDPATGTKYVRPVYWQ</sequence>
<name>A0A505DJW0_9ACTN</name>
<dbReference type="PANTHER" id="PTHR35458">
    <property type="entry name" value="SLR0755 PROTEIN"/>
    <property type="match status" value="1"/>
</dbReference>
<dbReference type="AlphaFoldDB" id="A0A505DJW0"/>
<dbReference type="CDD" id="cd18722">
    <property type="entry name" value="PIN_NicB-like"/>
    <property type="match status" value="1"/>
</dbReference>
<gene>
    <name evidence="2" type="ORF">FGD71_028195</name>
</gene>
<organism evidence="2 3">
    <name type="scientific">Streptomyces sporangiiformans</name>
    <dbReference type="NCBI Taxonomy" id="2315329"/>
    <lineage>
        <taxon>Bacteria</taxon>
        <taxon>Bacillati</taxon>
        <taxon>Actinomycetota</taxon>
        <taxon>Actinomycetes</taxon>
        <taxon>Kitasatosporales</taxon>
        <taxon>Streptomycetaceae</taxon>
        <taxon>Streptomyces</taxon>
    </lineage>
</organism>
<evidence type="ECO:0000313" key="3">
    <source>
        <dbReference type="Proteomes" id="UP000317378"/>
    </source>
</evidence>
<dbReference type="InterPro" id="IPR021139">
    <property type="entry name" value="NYN"/>
</dbReference>